<evidence type="ECO:0000313" key="3">
    <source>
        <dbReference type="EMBL" id="CAK1580332.1"/>
    </source>
</evidence>
<feature type="domain" description="CUE" evidence="2">
    <location>
        <begin position="8"/>
        <end position="51"/>
    </location>
</feature>
<dbReference type="InterPro" id="IPR003892">
    <property type="entry name" value="CUE"/>
</dbReference>
<gene>
    <name evidence="3" type="ORF">PARMNEM_LOCUS2153</name>
</gene>
<evidence type="ECO:0000313" key="4">
    <source>
        <dbReference type="Proteomes" id="UP001314205"/>
    </source>
</evidence>
<dbReference type="SMART" id="SM00546">
    <property type="entry name" value="CUE"/>
    <property type="match status" value="1"/>
</dbReference>
<dbReference type="InterPro" id="IPR009060">
    <property type="entry name" value="UBA-like_sf"/>
</dbReference>
<proteinExistence type="predicted"/>
<evidence type="ECO:0000256" key="1">
    <source>
        <dbReference type="SAM" id="MobiDB-lite"/>
    </source>
</evidence>
<dbReference type="PANTHER" id="PTHR13467:SF3">
    <property type="entry name" value="CUE DOMAIN-CONTAINING PROTEIN 1"/>
    <property type="match status" value="1"/>
</dbReference>
<dbReference type="Gene3D" id="1.10.8.10">
    <property type="entry name" value="DNA helicase RuvA subunit, C-terminal domain"/>
    <property type="match status" value="1"/>
</dbReference>
<organism evidence="3 4">
    <name type="scientific">Parnassius mnemosyne</name>
    <name type="common">clouded apollo</name>
    <dbReference type="NCBI Taxonomy" id="213953"/>
    <lineage>
        <taxon>Eukaryota</taxon>
        <taxon>Metazoa</taxon>
        <taxon>Ecdysozoa</taxon>
        <taxon>Arthropoda</taxon>
        <taxon>Hexapoda</taxon>
        <taxon>Insecta</taxon>
        <taxon>Pterygota</taxon>
        <taxon>Neoptera</taxon>
        <taxon>Endopterygota</taxon>
        <taxon>Lepidoptera</taxon>
        <taxon>Glossata</taxon>
        <taxon>Ditrysia</taxon>
        <taxon>Papilionoidea</taxon>
        <taxon>Papilionidae</taxon>
        <taxon>Parnassiinae</taxon>
        <taxon>Parnassini</taxon>
        <taxon>Parnassius</taxon>
        <taxon>Driopa</taxon>
    </lineage>
</organism>
<dbReference type="PANTHER" id="PTHR13467">
    <property type="entry name" value="CUE DOMAIN CONTAINING PROTEIN 1"/>
    <property type="match status" value="1"/>
</dbReference>
<dbReference type="EMBL" id="CAVLGL010000013">
    <property type="protein sequence ID" value="CAK1580332.1"/>
    <property type="molecule type" value="Genomic_DNA"/>
</dbReference>
<dbReference type="Pfam" id="PF02845">
    <property type="entry name" value="CUE"/>
    <property type="match status" value="1"/>
</dbReference>
<sequence length="245" mass="27813">MSSTMQLEFTQAMTDFKTMFPDMDDDVIEAVLRSNQGAVDATIDQLLAMSTDNQNEKLRLEMERVDCNSPRRKDRRQTSRTVENGCDSDTAALVDVNDESVPLAIRRKWVPKMLGPLPPTFLRIPPGSDARVDLSLEMDDDKIAAFLQNEEFMAELRWNQEFIAALDSEQGHKSKGHDDEAAFKERLKNMGKLSRKKFAQLSKMFTRGGPRRSGSSRAVPRGPPDSLLLQEEHSDEEDRPQQQKI</sequence>
<keyword evidence="4" id="KW-1185">Reference proteome</keyword>
<dbReference type="Proteomes" id="UP001314205">
    <property type="component" value="Unassembled WGS sequence"/>
</dbReference>
<dbReference type="SUPFAM" id="SSF46934">
    <property type="entry name" value="UBA-like"/>
    <property type="match status" value="1"/>
</dbReference>
<dbReference type="PROSITE" id="PS51140">
    <property type="entry name" value="CUE"/>
    <property type="match status" value="1"/>
</dbReference>
<dbReference type="CDD" id="cd14366">
    <property type="entry name" value="CUE_CUED1"/>
    <property type="match status" value="1"/>
</dbReference>
<evidence type="ECO:0000259" key="2">
    <source>
        <dbReference type="PROSITE" id="PS51140"/>
    </source>
</evidence>
<dbReference type="InterPro" id="IPR040192">
    <property type="entry name" value="CUEDC1"/>
</dbReference>
<name>A0AAV1KE09_9NEOP</name>
<protein>
    <recommendedName>
        <fullName evidence="2">CUE domain-containing protein</fullName>
    </recommendedName>
</protein>
<comment type="caution">
    <text evidence="3">The sequence shown here is derived from an EMBL/GenBank/DDBJ whole genome shotgun (WGS) entry which is preliminary data.</text>
</comment>
<dbReference type="InterPro" id="IPR040195">
    <property type="entry name" value="CUE_CUED1"/>
</dbReference>
<dbReference type="AlphaFoldDB" id="A0AAV1KE09"/>
<feature type="region of interest" description="Disordered" evidence="1">
    <location>
        <begin position="199"/>
        <end position="245"/>
    </location>
</feature>
<dbReference type="GO" id="GO:0043130">
    <property type="term" value="F:ubiquitin binding"/>
    <property type="evidence" value="ECO:0007669"/>
    <property type="project" value="InterPro"/>
</dbReference>
<reference evidence="3 4" key="1">
    <citation type="submission" date="2023-11" db="EMBL/GenBank/DDBJ databases">
        <authorList>
            <person name="Hedman E."/>
            <person name="Englund M."/>
            <person name="Stromberg M."/>
            <person name="Nyberg Akerstrom W."/>
            <person name="Nylinder S."/>
            <person name="Jareborg N."/>
            <person name="Kallberg Y."/>
            <person name="Kronander E."/>
        </authorList>
    </citation>
    <scope>NUCLEOTIDE SEQUENCE [LARGE SCALE GENOMIC DNA]</scope>
</reference>
<accession>A0AAV1KE09</accession>